<keyword evidence="9 11" id="KW-0739">Sodium transport</keyword>
<evidence type="ECO:0000256" key="6">
    <source>
        <dbReference type="ARBA" id="ARBA00023053"/>
    </source>
</evidence>
<sequence length="508" mass="57524">MAGKRVLKSKSNIAHLFWLLVCLAAIAMFCMQMAEVLQRYFSYPKKVTVEVIPAQVPFPAVSLCNMRNMDVHVLNTLNRKFIEDHNLINHINNSDNDFVREYMKLSAKYGPLWYKYQGKYPLAFQEVFSRTTYSANIPQHIVSSAAVQLDEFVVSCYFGEYHCNTTNDFTLFFDPYYFNCFTYNMADPGQATSSGGIENGWSSVLYSGSGILDRNKDIRVLPGLHESRSAMSANEGVRVVIHPPGTIPFPLTEGFDVPPGFSASFGIRPRQIKRIGPPHGNCITSNPFGDSSSQYRVLSCQKTCLQRYIINSCGCQDKTLPDVPDLKATPCRNATDFPDSCMTDASDECLKQFFHLYDRIQCVRSTKDRFMKNSSLLTDCGCFPQCDEISYDVSYSLSKWPASGYEGDAAFFDIFYIEGFRERFLNTPKYNMVMSYFREDNREKTMQDFARLNVYIADSNVIVTQEMEDYPTTQLLSDIVGQLGLWIGICIIVLAVILHVECSSAILG</sequence>
<keyword evidence="5 12" id="KW-1133">Transmembrane helix</keyword>
<comment type="similarity">
    <text evidence="11">Belongs to the amiloride-sensitive sodium channel (TC 1.A.6) family.</text>
</comment>
<name>A0A2S1B6Q3_PLADU</name>
<proteinExistence type="evidence at transcript level"/>
<dbReference type="Gene3D" id="1.10.287.770">
    <property type="entry name" value="YojJ-like"/>
    <property type="match status" value="1"/>
</dbReference>
<evidence type="ECO:0000256" key="9">
    <source>
        <dbReference type="ARBA" id="ARBA00023201"/>
    </source>
</evidence>
<organism evidence="13">
    <name type="scientific">Platynereis dumerilii</name>
    <name type="common">Dumeril's clam worm</name>
    <dbReference type="NCBI Taxonomy" id="6359"/>
    <lineage>
        <taxon>Eukaryota</taxon>
        <taxon>Metazoa</taxon>
        <taxon>Spiralia</taxon>
        <taxon>Lophotrochozoa</taxon>
        <taxon>Annelida</taxon>
        <taxon>Polychaeta</taxon>
        <taxon>Errantia</taxon>
        <taxon>Phyllodocida</taxon>
        <taxon>Nereididae</taxon>
        <taxon>Platynereis</taxon>
    </lineage>
</organism>
<keyword evidence="7 11" id="KW-0406">Ion transport</keyword>
<protein>
    <submittedName>
        <fullName evidence="13">DEG/ENaC family ion channel ENaC7</fullName>
    </submittedName>
</protein>
<keyword evidence="8 12" id="KW-0472">Membrane</keyword>
<evidence type="ECO:0000313" key="13">
    <source>
        <dbReference type="EMBL" id="AWC68059.1"/>
    </source>
</evidence>
<dbReference type="PRINTS" id="PR01078">
    <property type="entry name" value="AMINACHANNEL"/>
</dbReference>
<keyword evidence="3 11" id="KW-0894">Sodium channel</keyword>
<evidence type="ECO:0000256" key="8">
    <source>
        <dbReference type="ARBA" id="ARBA00023136"/>
    </source>
</evidence>
<comment type="subcellular location">
    <subcellularLocation>
        <location evidence="1">Membrane</location>
        <topology evidence="1">Multi-pass membrane protein</topology>
    </subcellularLocation>
</comment>
<dbReference type="GO" id="GO:0015280">
    <property type="term" value="F:ligand-gated sodium channel activity"/>
    <property type="evidence" value="ECO:0007669"/>
    <property type="project" value="TreeGrafter"/>
</dbReference>
<evidence type="ECO:0000256" key="10">
    <source>
        <dbReference type="ARBA" id="ARBA00023303"/>
    </source>
</evidence>
<dbReference type="Pfam" id="PF00858">
    <property type="entry name" value="ASC"/>
    <property type="match status" value="1"/>
</dbReference>
<reference evidence="13" key="1">
    <citation type="submission" date="2018-01" db="EMBL/GenBank/DDBJ databases">
        <title>Dual signalling of myoinhibitory peptides through a peptide-gated channel and a GPCR in Platynereis.</title>
        <authorList>
            <person name="Schmidt A."/>
            <person name="Bauknecht P."/>
            <person name="Augustinowsky K."/>
            <person name="Williams E."/>
            <person name="Jekely G."/>
            <person name="Grunder S."/>
        </authorList>
    </citation>
    <scope>NUCLEOTIDE SEQUENCE</scope>
</reference>
<evidence type="ECO:0000256" key="3">
    <source>
        <dbReference type="ARBA" id="ARBA00022461"/>
    </source>
</evidence>
<dbReference type="InterPro" id="IPR001873">
    <property type="entry name" value="ENaC"/>
</dbReference>
<evidence type="ECO:0000256" key="2">
    <source>
        <dbReference type="ARBA" id="ARBA00022448"/>
    </source>
</evidence>
<keyword evidence="6" id="KW-0915">Sodium</keyword>
<accession>A0A2S1B6Q3</accession>
<dbReference type="PANTHER" id="PTHR11690">
    <property type="entry name" value="AMILORIDE-SENSITIVE SODIUM CHANNEL-RELATED"/>
    <property type="match status" value="1"/>
</dbReference>
<dbReference type="PANTHER" id="PTHR11690:SF248">
    <property type="entry name" value="PICKPOCKET 17, ISOFORM A"/>
    <property type="match status" value="1"/>
</dbReference>
<dbReference type="GO" id="GO:0005886">
    <property type="term" value="C:plasma membrane"/>
    <property type="evidence" value="ECO:0007669"/>
    <property type="project" value="TreeGrafter"/>
</dbReference>
<evidence type="ECO:0000256" key="7">
    <source>
        <dbReference type="ARBA" id="ARBA00023065"/>
    </source>
</evidence>
<dbReference type="Gene3D" id="2.60.470.10">
    <property type="entry name" value="Acid-sensing ion channels like domains"/>
    <property type="match status" value="1"/>
</dbReference>
<evidence type="ECO:0000256" key="4">
    <source>
        <dbReference type="ARBA" id="ARBA00022692"/>
    </source>
</evidence>
<feature type="transmembrane region" description="Helical" evidence="12">
    <location>
        <begin position="483"/>
        <end position="507"/>
    </location>
</feature>
<evidence type="ECO:0000256" key="1">
    <source>
        <dbReference type="ARBA" id="ARBA00004141"/>
    </source>
</evidence>
<dbReference type="EMBL" id="MG844428">
    <property type="protein sequence ID" value="AWC68059.1"/>
    <property type="molecule type" value="mRNA"/>
</dbReference>
<keyword evidence="10 11" id="KW-0407">Ion channel</keyword>
<keyword evidence="2 11" id="KW-0813">Transport</keyword>
<evidence type="ECO:0000256" key="5">
    <source>
        <dbReference type="ARBA" id="ARBA00022989"/>
    </source>
</evidence>
<evidence type="ECO:0000256" key="12">
    <source>
        <dbReference type="SAM" id="Phobius"/>
    </source>
</evidence>
<evidence type="ECO:0000256" key="11">
    <source>
        <dbReference type="RuleBase" id="RU000679"/>
    </source>
</evidence>
<dbReference type="AlphaFoldDB" id="A0A2S1B6Q3"/>
<keyword evidence="4 11" id="KW-0812">Transmembrane</keyword>